<protein>
    <submittedName>
        <fullName evidence="2">Uncharacterized protein</fullName>
    </submittedName>
</protein>
<dbReference type="EMBL" id="KN880446">
    <property type="protein sequence ID" value="KIY72202.1"/>
    <property type="molecule type" value="Genomic_DNA"/>
</dbReference>
<accession>A0A0D7BP61</accession>
<organism evidence="2 3">
    <name type="scientific">Cylindrobasidium torrendii FP15055 ss-10</name>
    <dbReference type="NCBI Taxonomy" id="1314674"/>
    <lineage>
        <taxon>Eukaryota</taxon>
        <taxon>Fungi</taxon>
        <taxon>Dikarya</taxon>
        <taxon>Basidiomycota</taxon>
        <taxon>Agaricomycotina</taxon>
        <taxon>Agaricomycetes</taxon>
        <taxon>Agaricomycetidae</taxon>
        <taxon>Agaricales</taxon>
        <taxon>Marasmiineae</taxon>
        <taxon>Physalacriaceae</taxon>
        <taxon>Cylindrobasidium</taxon>
    </lineage>
</organism>
<dbReference type="Proteomes" id="UP000054007">
    <property type="component" value="Unassembled WGS sequence"/>
</dbReference>
<evidence type="ECO:0000313" key="2">
    <source>
        <dbReference type="EMBL" id="KIY72202.1"/>
    </source>
</evidence>
<name>A0A0D7BP61_9AGAR</name>
<evidence type="ECO:0000313" key="3">
    <source>
        <dbReference type="Proteomes" id="UP000054007"/>
    </source>
</evidence>
<feature type="region of interest" description="Disordered" evidence="1">
    <location>
        <begin position="102"/>
        <end position="122"/>
    </location>
</feature>
<dbReference type="AlphaFoldDB" id="A0A0D7BP61"/>
<sequence>MSEHSQYAAMTNVPLIKSPSLRAPPPVELPQDIHPLPESVDAYSVYPYTLEPHILTVESARRTTMASHAARYEKVLRTRTDEKEQRKREALRRIAPGFEPTGSLLVPVRTGTASTEPPVPVVADSPFLQKQKSAMDDLVDQLAALDSKGSTT</sequence>
<reference evidence="2 3" key="1">
    <citation type="journal article" date="2015" name="Fungal Genet. Biol.">
        <title>Evolution of novel wood decay mechanisms in Agaricales revealed by the genome sequences of Fistulina hepatica and Cylindrobasidium torrendii.</title>
        <authorList>
            <person name="Floudas D."/>
            <person name="Held B.W."/>
            <person name="Riley R."/>
            <person name="Nagy L.G."/>
            <person name="Koehler G."/>
            <person name="Ransdell A.S."/>
            <person name="Younus H."/>
            <person name="Chow J."/>
            <person name="Chiniquy J."/>
            <person name="Lipzen A."/>
            <person name="Tritt A."/>
            <person name="Sun H."/>
            <person name="Haridas S."/>
            <person name="LaButti K."/>
            <person name="Ohm R.A."/>
            <person name="Kues U."/>
            <person name="Blanchette R.A."/>
            <person name="Grigoriev I.V."/>
            <person name="Minto R.E."/>
            <person name="Hibbett D.S."/>
        </authorList>
    </citation>
    <scope>NUCLEOTIDE SEQUENCE [LARGE SCALE GENOMIC DNA]</scope>
    <source>
        <strain evidence="2 3">FP15055 ss-10</strain>
    </source>
</reference>
<gene>
    <name evidence="2" type="ORF">CYLTODRAFT_368051</name>
</gene>
<proteinExistence type="predicted"/>
<keyword evidence="3" id="KW-1185">Reference proteome</keyword>
<dbReference type="OrthoDB" id="2506317at2759"/>
<evidence type="ECO:0000256" key="1">
    <source>
        <dbReference type="SAM" id="MobiDB-lite"/>
    </source>
</evidence>